<dbReference type="InterPro" id="IPR011009">
    <property type="entry name" value="Kinase-like_dom_sf"/>
</dbReference>
<evidence type="ECO:0000313" key="9">
    <source>
        <dbReference type="Proteomes" id="UP000019116"/>
    </source>
</evidence>
<keyword evidence="2 5" id="KW-0547">Nucleotide-binding</keyword>
<evidence type="ECO:0000256" key="6">
    <source>
        <dbReference type="RuleBase" id="RU000304"/>
    </source>
</evidence>
<evidence type="ECO:0000256" key="5">
    <source>
        <dbReference type="PROSITE-ProRule" id="PRU10141"/>
    </source>
</evidence>
<evidence type="ECO:0000259" key="7">
    <source>
        <dbReference type="PROSITE" id="PS50011"/>
    </source>
</evidence>
<dbReference type="AlphaFoldDB" id="A0A3B6TBK0"/>
<dbReference type="Gramene" id="TraesCS7D02G020600.2">
    <property type="protein sequence ID" value="TraesCS7D02G020600.2"/>
    <property type="gene ID" value="TraesCS7D02G020600"/>
</dbReference>
<dbReference type="PROSITE" id="PS50011">
    <property type="entry name" value="PROTEIN_KINASE_DOM"/>
    <property type="match status" value="1"/>
</dbReference>
<keyword evidence="1" id="KW-0808">Transferase</keyword>
<dbReference type="PROSITE" id="PS00108">
    <property type="entry name" value="PROTEIN_KINASE_ST"/>
    <property type="match status" value="1"/>
</dbReference>
<dbReference type="Proteomes" id="UP000019116">
    <property type="component" value="Chromosome 7D"/>
</dbReference>
<reference evidence="8" key="1">
    <citation type="submission" date="2018-08" db="EMBL/GenBank/DDBJ databases">
        <authorList>
            <person name="Rossello M."/>
        </authorList>
    </citation>
    <scope>NUCLEOTIDE SEQUENCE [LARGE SCALE GENOMIC DNA]</scope>
    <source>
        <strain evidence="8">cv. Chinese Spring</strain>
    </source>
</reference>
<dbReference type="FunFam" id="1.10.510.10:FF:000870">
    <property type="entry name" value="OSJNBa0016N04.16-like protein"/>
    <property type="match status" value="1"/>
</dbReference>
<proteinExistence type="inferred from homology"/>
<dbReference type="Gene3D" id="1.10.510.10">
    <property type="entry name" value="Transferase(Phosphotransferase) domain 1"/>
    <property type="match status" value="1"/>
</dbReference>
<dbReference type="SUPFAM" id="SSF56112">
    <property type="entry name" value="Protein kinase-like (PK-like)"/>
    <property type="match status" value="1"/>
</dbReference>
<dbReference type="InterPro" id="IPR000719">
    <property type="entry name" value="Prot_kinase_dom"/>
</dbReference>
<comment type="similarity">
    <text evidence="6">Belongs to the protein kinase superfamily.</text>
</comment>
<keyword evidence="9" id="KW-1185">Reference proteome</keyword>
<evidence type="ECO:0000313" key="8">
    <source>
        <dbReference type="EnsemblPlants" id="TraesCS7D02G020600.2"/>
    </source>
</evidence>
<accession>A0A3B6TBK0</accession>
<name>A0A3B6TBK0_WHEAT</name>
<dbReference type="FunFam" id="3.30.200.20:FF:000465">
    <property type="entry name" value="Cysteine-rich receptor-like protein kinase 6"/>
    <property type="match status" value="1"/>
</dbReference>
<protein>
    <recommendedName>
        <fullName evidence="7">Protein kinase domain-containing protein</fullName>
    </recommendedName>
</protein>
<dbReference type="Gene3D" id="3.30.200.20">
    <property type="entry name" value="Phosphorylase Kinase, domain 1"/>
    <property type="match status" value="1"/>
</dbReference>
<evidence type="ECO:0000256" key="1">
    <source>
        <dbReference type="ARBA" id="ARBA00022679"/>
    </source>
</evidence>
<organism evidence="8">
    <name type="scientific">Triticum aestivum</name>
    <name type="common">Wheat</name>
    <dbReference type="NCBI Taxonomy" id="4565"/>
    <lineage>
        <taxon>Eukaryota</taxon>
        <taxon>Viridiplantae</taxon>
        <taxon>Streptophyta</taxon>
        <taxon>Embryophyta</taxon>
        <taxon>Tracheophyta</taxon>
        <taxon>Spermatophyta</taxon>
        <taxon>Magnoliopsida</taxon>
        <taxon>Liliopsida</taxon>
        <taxon>Poales</taxon>
        <taxon>Poaceae</taxon>
        <taxon>BOP clade</taxon>
        <taxon>Pooideae</taxon>
        <taxon>Triticodae</taxon>
        <taxon>Triticeae</taxon>
        <taxon>Triticinae</taxon>
        <taxon>Triticum</taxon>
    </lineage>
</organism>
<dbReference type="GO" id="GO:0004674">
    <property type="term" value="F:protein serine/threonine kinase activity"/>
    <property type="evidence" value="ECO:0007669"/>
    <property type="project" value="UniProtKB-KW"/>
</dbReference>
<evidence type="ECO:0000256" key="2">
    <source>
        <dbReference type="ARBA" id="ARBA00022741"/>
    </source>
</evidence>
<dbReference type="SMART" id="SM00220">
    <property type="entry name" value="S_TKc"/>
    <property type="match status" value="1"/>
</dbReference>
<dbReference type="InterPro" id="IPR017441">
    <property type="entry name" value="Protein_kinase_ATP_BS"/>
</dbReference>
<dbReference type="PANTHER" id="PTHR45707:SF70">
    <property type="entry name" value="PROTEIN KINASE DOMAIN-CONTAINING PROTEIN"/>
    <property type="match status" value="1"/>
</dbReference>
<evidence type="ECO:0000256" key="3">
    <source>
        <dbReference type="ARBA" id="ARBA00022777"/>
    </source>
</evidence>
<feature type="domain" description="Protein kinase" evidence="7">
    <location>
        <begin position="40"/>
        <end position="277"/>
    </location>
</feature>
<dbReference type="EnsemblPlants" id="TraesCS7D02G020600.2">
    <property type="protein sequence ID" value="TraesCS7D02G020600.2"/>
    <property type="gene ID" value="TraesCS7D02G020600"/>
</dbReference>
<reference evidence="8" key="2">
    <citation type="submission" date="2018-10" db="UniProtKB">
        <authorList>
            <consortium name="EnsemblPlants"/>
        </authorList>
    </citation>
    <scope>IDENTIFICATION</scope>
</reference>
<dbReference type="Pfam" id="PF00069">
    <property type="entry name" value="Pkinase"/>
    <property type="match status" value="1"/>
</dbReference>
<dbReference type="STRING" id="4565.A0A3B6TBK0"/>
<dbReference type="GO" id="GO:0005524">
    <property type="term" value="F:ATP binding"/>
    <property type="evidence" value="ECO:0007669"/>
    <property type="project" value="UniProtKB-UniRule"/>
</dbReference>
<feature type="binding site" evidence="5">
    <location>
        <position position="69"/>
    </location>
    <ligand>
        <name>ATP</name>
        <dbReference type="ChEBI" id="CHEBI:30616"/>
    </ligand>
</feature>
<keyword evidence="4 5" id="KW-0067">ATP-binding</keyword>
<sequence>MTDNNHQEKELAALENAFLDESADPVDLPFSLLKAITGNFSEDNEIGRGGFGAVYKGVLPSGGIVAVKKLYERLEILDKNFKSEVASLVGVKHKNMVRFLGHCSETQHVMMPYKGKFVCAEERQRLLCFEYLPKGCLADYLSDASCRLEWTTRYEIIKGICEGVHYLHGQRIIHMDLKPQNVLLDDNMVPRIADFGLSRRLSESKSRAITKNMIGTTGYMAPEFINKGEITFKTDIYSLGVIITEILMGHKECSNVKEVIIFYMMFQEKQCRVSTAW</sequence>
<dbReference type="PANTHER" id="PTHR45707">
    <property type="entry name" value="C2 CALCIUM/LIPID-BINDING PLANT PHOSPHORIBOSYLTRANSFERASE FAMILY PROTEIN"/>
    <property type="match status" value="1"/>
</dbReference>
<dbReference type="InterPro" id="IPR008271">
    <property type="entry name" value="Ser/Thr_kinase_AS"/>
</dbReference>
<dbReference type="OMA" id="ITEILMG"/>
<dbReference type="SMR" id="A0A3B6TBK0"/>
<keyword evidence="3" id="KW-0418">Kinase</keyword>
<dbReference type="PROSITE" id="PS00107">
    <property type="entry name" value="PROTEIN_KINASE_ATP"/>
    <property type="match status" value="1"/>
</dbReference>
<dbReference type="PIRSF" id="PIRSF000654">
    <property type="entry name" value="Integrin-linked_kinase"/>
    <property type="match status" value="1"/>
</dbReference>
<dbReference type="OrthoDB" id="679259at2759"/>
<keyword evidence="6" id="KW-0723">Serine/threonine-protein kinase</keyword>
<dbReference type="Gramene" id="TraesCS7D03G0046000.2">
    <property type="protein sequence ID" value="TraesCS7D03G0046000.2.CDS"/>
    <property type="gene ID" value="TraesCS7D03G0046000"/>
</dbReference>
<evidence type="ECO:0000256" key="4">
    <source>
        <dbReference type="ARBA" id="ARBA00022840"/>
    </source>
</evidence>